<evidence type="ECO:0000313" key="1">
    <source>
        <dbReference type="EMBL" id="GAJ07454.1"/>
    </source>
</evidence>
<dbReference type="EMBL" id="BARW01030578">
    <property type="protein sequence ID" value="GAJ07454.1"/>
    <property type="molecule type" value="Genomic_DNA"/>
</dbReference>
<accession>X1TQE2</accession>
<dbReference type="AlphaFoldDB" id="X1TQE2"/>
<gene>
    <name evidence="1" type="ORF">S12H4_48853</name>
</gene>
<organism evidence="1">
    <name type="scientific">marine sediment metagenome</name>
    <dbReference type="NCBI Taxonomy" id="412755"/>
    <lineage>
        <taxon>unclassified sequences</taxon>
        <taxon>metagenomes</taxon>
        <taxon>ecological metagenomes</taxon>
    </lineage>
</organism>
<reference evidence="1" key="1">
    <citation type="journal article" date="2014" name="Front. Microbiol.">
        <title>High frequency of phylogenetically diverse reductive dehalogenase-homologous genes in deep subseafloor sedimentary metagenomes.</title>
        <authorList>
            <person name="Kawai M."/>
            <person name="Futagami T."/>
            <person name="Toyoda A."/>
            <person name="Takaki Y."/>
            <person name="Nishi S."/>
            <person name="Hori S."/>
            <person name="Arai W."/>
            <person name="Tsubouchi T."/>
            <person name="Morono Y."/>
            <person name="Uchiyama I."/>
            <person name="Ito T."/>
            <person name="Fujiyama A."/>
            <person name="Inagaki F."/>
            <person name="Takami H."/>
        </authorList>
    </citation>
    <scope>NUCLEOTIDE SEQUENCE</scope>
    <source>
        <strain evidence="1">Expedition CK06-06</strain>
    </source>
</reference>
<name>X1TQE2_9ZZZZ</name>
<feature type="non-terminal residue" evidence="1">
    <location>
        <position position="1"/>
    </location>
</feature>
<protein>
    <submittedName>
        <fullName evidence="1">Uncharacterized protein</fullName>
    </submittedName>
</protein>
<sequence>FFGMGVVFGRGFGKQLDQDIQASDWYKEQPQLNRWIIKRVLDVTHHWWIGMLLVIYSGAEEVIWFGWGLVVDDLPDLPFRYGLLERNGDAE</sequence>
<proteinExistence type="predicted"/>
<comment type="caution">
    <text evidence="1">The sequence shown here is derived from an EMBL/GenBank/DDBJ whole genome shotgun (WGS) entry which is preliminary data.</text>
</comment>